<organism evidence="2 3">
    <name type="scientific">Massilia aerilata</name>
    <dbReference type="NCBI Taxonomy" id="453817"/>
    <lineage>
        <taxon>Bacteria</taxon>
        <taxon>Pseudomonadati</taxon>
        <taxon>Pseudomonadota</taxon>
        <taxon>Betaproteobacteria</taxon>
        <taxon>Burkholderiales</taxon>
        <taxon>Oxalobacteraceae</taxon>
        <taxon>Telluria group</taxon>
        <taxon>Massilia</taxon>
    </lineage>
</organism>
<sequence>MAAWRTVGDGGDGGDIGPNNCGSDDGSALEEAGEGGLAPAEAADGEAEGGASEDAVCAAALPPETAGASNKEKRKLIWSVSADASWNPIFR</sequence>
<feature type="region of interest" description="Disordered" evidence="1">
    <location>
        <begin position="1"/>
        <end position="55"/>
    </location>
</feature>
<evidence type="ECO:0000313" key="2">
    <source>
        <dbReference type="EMBL" id="MFC5549007.1"/>
    </source>
</evidence>
<protein>
    <submittedName>
        <fullName evidence="2">Uncharacterized protein</fullName>
    </submittedName>
</protein>
<name>A0ABW0S124_9BURK</name>
<comment type="caution">
    <text evidence="2">The sequence shown here is derived from an EMBL/GenBank/DDBJ whole genome shotgun (WGS) entry which is preliminary data.</text>
</comment>
<dbReference type="Proteomes" id="UP001596086">
    <property type="component" value="Unassembled WGS sequence"/>
</dbReference>
<dbReference type="EMBL" id="JBHSMZ010000006">
    <property type="protein sequence ID" value="MFC5549007.1"/>
    <property type="molecule type" value="Genomic_DNA"/>
</dbReference>
<gene>
    <name evidence="2" type="ORF">ACFPO9_10805</name>
</gene>
<proteinExistence type="predicted"/>
<evidence type="ECO:0000313" key="3">
    <source>
        <dbReference type="Proteomes" id="UP001596086"/>
    </source>
</evidence>
<keyword evidence="3" id="KW-1185">Reference proteome</keyword>
<reference evidence="3" key="1">
    <citation type="journal article" date="2019" name="Int. J. Syst. Evol. Microbiol.">
        <title>The Global Catalogue of Microorganisms (GCM) 10K type strain sequencing project: providing services to taxonomists for standard genome sequencing and annotation.</title>
        <authorList>
            <consortium name="The Broad Institute Genomics Platform"/>
            <consortium name="The Broad Institute Genome Sequencing Center for Infectious Disease"/>
            <person name="Wu L."/>
            <person name="Ma J."/>
        </authorList>
    </citation>
    <scope>NUCLEOTIDE SEQUENCE [LARGE SCALE GENOMIC DNA]</scope>
    <source>
        <strain evidence="3">CGMCC 4.5798</strain>
    </source>
</reference>
<accession>A0ABW0S124</accession>
<evidence type="ECO:0000256" key="1">
    <source>
        <dbReference type="SAM" id="MobiDB-lite"/>
    </source>
</evidence>
<dbReference type="RefSeq" id="WP_379770444.1">
    <property type="nucleotide sequence ID" value="NZ_JBHSMZ010000006.1"/>
</dbReference>